<accession>A0A511B6E8</accession>
<organism evidence="1 2">
    <name type="scientific">Gluconobacter kanchanaburiensis NBRC 103587</name>
    <dbReference type="NCBI Taxonomy" id="1307948"/>
    <lineage>
        <taxon>Bacteria</taxon>
        <taxon>Pseudomonadati</taxon>
        <taxon>Pseudomonadota</taxon>
        <taxon>Alphaproteobacteria</taxon>
        <taxon>Acetobacterales</taxon>
        <taxon>Acetobacteraceae</taxon>
        <taxon>Gluconobacter</taxon>
    </lineage>
</organism>
<dbReference type="EMBL" id="BJVA01000005">
    <property type="protein sequence ID" value="GEK96006.1"/>
    <property type="molecule type" value="Genomic_DNA"/>
</dbReference>
<comment type="caution">
    <text evidence="1">The sequence shown here is derived from an EMBL/GenBank/DDBJ whole genome shotgun (WGS) entry which is preliminary data.</text>
</comment>
<protein>
    <submittedName>
        <fullName evidence="1">Uncharacterized protein</fullName>
    </submittedName>
</protein>
<dbReference type="Proteomes" id="UP000321079">
    <property type="component" value="Unassembled WGS sequence"/>
</dbReference>
<evidence type="ECO:0000313" key="2">
    <source>
        <dbReference type="Proteomes" id="UP000321079"/>
    </source>
</evidence>
<proteinExistence type="predicted"/>
<name>A0A511B6E8_9PROT</name>
<keyword evidence="2" id="KW-1185">Reference proteome</keyword>
<reference evidence="1 2" key="1">
    <citation type="submission" date="2019-07" db="EMBL/GenBank/DDBJ databases">
        <title>Whole genome shotgun sequence of Gluconobacter kanchanaburiensis NBRC 103587.</title>
        <authorList>
            <person name="Hosoyama A."/>
            <person name="Uohara A."/>
            <person name="Ohji S."/>
            <person name="Ichikawa N."/>
        </authorList>
    </citation>
    <scope>NUCLEOTIDE SEQUENCE [LARGE SCALE GENOMIC DNA]</scope>
    <source>
        <strain evidence="1 2">NBRC 103587</strain>
    </source>
</reference>
<gene>
    <name evidence="1" type="ORF">GKA01_12030</name>
</gene>
<sequence>MGCQDFSGREIVSFCDCAQNTSVNHPFGQGEQQIQHPATACDFFQQAGMPGANAWQARQRREERCQSVFCVVRPNGVRRGVRQGRWRKLFGRHRDNGRFPCSSG</sequence>
<evidence type="ECO:0000313" key="1">
    <source>
        <dbReference type="EMBL" id="GEK96006.1"/>
    </source>
</evidence>
<dbReference type="AlphaFoldDB" id="A0A511B6E8"/>